<dbReference type="Pfam" id="PF02752">
    <property type="entry name" value="Arrestin_C"/>
    <property type="match status" value="1"/>
</dbReference>
<evidence type="ECO:0000313" key="5">
    <source>
        <dbReference type="EMBL" id="OXA43530.1"/>
    </source>
</evidence>
<feature type="domain" description="Arrestin-like N-terminal" evidence="3">
    <location>
        <begin position="3"/>
        <end position="54"/>
    </location>
</feature>
<dbReference type="Gene3D" id="2.60.40.640">
    <property type="match status" value="2"/>
</dbReference>
<comment type="similarity">
    <text evidence="1">Belongs to the arrestin family.</text>
</comment>
<evidence type="ECO:0000256" key="2">
    <source>
        <dbReference type="SAM" id="MobiDB-lite"/>
    </source>
</evidence>
<feature type="region of interest" description="Disordered" evidence="2">
    <location>
        <begin position="237"/>
        <end position="266"/>
    </location>
</feature>
<dbReference type="PANTHER" id="PTHR11188:SF17">
    <property type="entry name" value="FI21816P1"/>
    <property type="match status" value="1"/>
</dbReference>
<evidence type="ECO:0000259" key="4">
    <source>
        <dbReference type="Pfam" id="PF02752"/>
    </source>
</evidence>
<dbReference type="InterPro" id="IPR050357">
    <property type="entry name" value="Arrestin_domain-protein"/>
</dbReference>
<keyword evidence="6" id="KW-1185">Reference proteome</keyword>
<dbReference type="Pfam" id="PF00339">
    <property type="entry name" value="Arrestin_N"/>
    <property type="match status" value="1"/>
</dbReference>
<protein>
    <submittedName>
        <fullName evidence="5">Arrestin domain-containing protein 5</fullName>
    </submittedName>
</protein>
<dbReference type="EMBL" id="LNIX01000022">
    <property type="protein sequence ID" value="OXA43530.1"/>
    <property type="molecule type" value="Genomic_DNA"/>
</dbReference>
<dbReference type="InterPro" id="IPR014752">
    <property type="entry name" value="Arrestin-like_C"/>
</dbReference>
<proteinExistence type="inferred from homology"/>
<organism evidence="5 6">
    <name type="scientific">Folsomia candida</name>
    <name type="common">Springtail</name>
    <dbReference type="NCBI Taxonomy" id="158441"/>
    <lineage>
        <taxon>Eukaryota</taxon>
        <taxon>Metazoa</taxon>
        <taxon>Ecdysozoa</taxon>
        <taxon>Arthropoda</taxon>
        <taxon>Hexapoda</taxon>
        <taxon>Collembola</taxon>
        <taxon>Entomobryomorpha</taxon>
        <taxon>Isotomoidea</taxon>
        <taxon>Isotomidae</taxon>
        <taxon>Proisotominae</taxon>
        <taxon>Folsomia</taxon>
    </lineage>
</organism>
<gene>
    <name evidence="5" type="ORF">Fcan01_21780</name>
</gene>
<feature type="compositionally biased region" description="Polar residues" evidence="2">
    <location>
        <begin position="242"/>
        <end position="254"/>
    </location>
</feature>
<dbReference type="InterPro" id="IPR011021">
    <property type="entry name" value="Arrestin-like_N"/>
</dbReference>
<dbReference type="Proteomes" id="UP000198287">
    <property type="component" value="Unassembled WGS sequence"/>
</dbReference>
<feature type="domain" description="Arrestin C-terminal-like" evidence="4">
    <location>
        <begin position="104"/>
        <end position="228"/>
    </location>
</feature>
<evidence type="ECO:0000313" key="6">
    <source>
        <dbReference type="Proteomes" id="UP000198287"/>
    </source>
</evidence>
<feature type="region of interest" description="Disordered" evidence="2">
    <location>
        <begin position="334"/>
        <end position="363"/>
    </location>
</feature>
<comment type="caution">
    <text evidence="5">The sequence shown here is derived from an EMBL/GenBank/DDBJ whole genome shotgun (WGS) entry which is preliminary data.</text>
</comment>
<dbReference type="GO" id="GO:0005737">
    <property type="term" value="C:cytoplasm"/>
    <property type="evidence" value="ECO:0007669"/>
    <property type="project" value="TreeGrafter"/>
</dbReference>
<dbReference type="GO" id="GO:0015031">
    <property type="term" value="P:protein transport"/>
    <property type="evidence" value="ECO:0007669"/>
    <property type="project" value="TreeGrafter"/>
</dbReference>
<name>A0A226DEH7_FOLCA</name>
<dbReference type="OrthoDB" id="2333384at2759"/>
<accession>A0A226DEH7</accession>
<dbReference type="InterPro" id="IPR011022">
    <property type="entry name" value="Arrestin_C-like"/>
</dbReference>
<dbReference type="PANTHER" id="PTHR11188">
    <property type="entry name" value="ARRESTIN DOMAIN CONTAINING PROTEIN"/>
    <property type="match status" value="1"/>
</dbReference>
<dbReference type="AlphaFoldDB" id="A0A226DEH7"/>
<evidence type="ECO:0000256" key="1">
    <source>
        <dbReference type="ARBA" id="ARBA00005298"/>
    </source>
</evidence>
<evidence type="ECO:0000259" key="3">
    <source>
        <dbReference type="Pfam" id="PF00339"/>
    </source>
</evidence>
<reference evidence="5 6" key="1">
    <citation type="submission" date="2015-12" db="EMBL/GenBank/DDBJ databases">
        <title>The genome of Folsomia candida.</title>
        <authorList>
            <person name="Faddeeva A."/>
            <person name="Derks M.F."/>
            <person name="Anvar Y."/>
            <person name="Smit S."/>
            <person name="Van Straalen N."/>
            <person name="Roelofs D."/>
        </authorList>
    </citation>
    <scope>NUCLEOTIDE SEQUENCE [LARGE SCALE GENOMIC DNA]</scope>
    <source>
        <strain evidence="5 6">VU population</strain>
        <tissue evidence="5">Whole body</tissue>
    </source>
</reference>
<sequence length="403" mass="44707">MASEETLREGTHIFPFEYQLPPNLPSSLATPTITIWYKMEALIHKEPKPRREILLFPVRGDLDLNEVTEDDLTVSRSEVRSRSLLTFYLPCLCSLNYASIGLCLSKRGFVPGEKVELRLAVLTDTCFTFVVLMLMQEITVVTKEKTMIERRTVVKLALDDLAPDEDNPDDYKRWVEEIEIPEESVVSSNAKEYGDIKINYFIQFSAEAIKFPYQLIKIVVPITLGSVELIKKIDDDEDTEVNKGQTSDDSNPGSGSDEIDKIETTESVEIVEKVEPDDPIISTIPPILNQPAPPPKIIIVQLEPEPGESQNNPVQDVSFLNSLESSMIHVVPKKSPLPQKSTLRRLSATDSTGSGSGSPVKKLVFQEVSPTKFKSPGSPSGRKVVPEVGTCSVNAFTRGTTSV</sequence>